<dbReference type="InterPro" id="IPR000073">
    <property type="entry name" value="AB_hydrolase_1"/>
</dbReference>
<protein>
    <submittedName>
        <fullName evidence="2">Pimeloyl-ACP methyl ester carboxylesterase</fullName>
    </submittedName>
</protein>
<sequence>MNEATIAKDSDMRAPVSGTVDRADGAQLRWWRTGHGEPVVLVHGSFDDHQSWSPLVSQLSGRADLTSYDRRGHSASSEPRGQGSIRADAEDLLSVLDTVVGGPAHLVGHSYGASVVLLAAVLRRDAVRSVAVYEPPLYGLLDHNPVAKVFGAETGVWMAHAAELIRSGNPGQGARVYVEKVGIGKGSWEGLFTREQRMTMVSNAYTWLDQYNDPSGRSVDIGTLSWARFPITLVAGERSWELNKLVISELAERLPLARNVTLPGAGHAGHLTHPAELAAALAPQLRA</sequence>
<dbReference type="RefSeq" id="WP_089299612.1">
    <property type="nucleotide sequence ID" value="NZ_FZNW01000001.1"/>
</dbReference>
<dbReference type="EMBL" id="FZNW01000001">
    <property type="protein sequence ID" value="SNR29023.1"/>
    <property type="molecule type" value="Genomic_DNA"/>
</dbReference>
<dbReference type="Gene3D" id="3.40.50.1820">
    <property type="entry name" value="alpha/beta hydrolase"/>
    <property type="match status" value="1"/>
</dbReference>
<evidence type="ECO:0000313" key="3">
    <source>
        <dbReference type="Proteomes" id="UP000198348"/>
    </source>
</evidence>
<feature type="domain" description="AB hydrolase-1" evidence="1">
    <location>
        <begin position="39"/>
        <end position="280"/>
    </location>
</feature>
<dbReference type="Proteomes" id="UP000198348">
    <property type="component" value="Unassembled WGS sequence"/>
</dbReference>
<dbReference type="SUPFAM" id="SSF53474">
    <property type="entry name" value="alpha/beta-Hydrolases"/>
    <property type="match status" value="1"/>
</dbReference>
<organism evidence="2 3">
    <name type="scientific">Haloechinothrix alba</name>
    <dbReference type="NCBI Taxonomy" id="664784"/>
    <lineage>
        <taxon>Bacteria</taxon>
        <taxon>Bacillati</taxon>
        <taxon>Actinomycetota</taxon>
        <taxon>Actinomycetes</taxon>
        <taxon>Pseudonocardiales</taxon>
        <taxon>Pseudonocardiaceae</taxon>
        <taxon>Haloechinothrix</taxon>
    </lineage>
</organism>
<evidence type="ECO:0000313" key="2">
    <source>
        <dbReference type="EMBL" id="SNR29023.1"/>
    </source>
</evidence>
<name>A0A238V606_9PSEU</name>
<dbReference type="PANTHER" id="PTHR43194">
    <property type="entry name" value="HYDROLASE ALPHA/BETA FOLD FAMILY"/>
    <property type="match status" value="1"/>
</dbReference>
<gene>
    <name evidence="2" type="ORF">SAMN06265360_101296</name>
</gene>
<proteinExistence type="predicted"/>
<dbReference type="InterPro" id="IPR029058">
    <property type="entry name" value="AB_hydrolase_fold"/>
</dbReference>
<dbReference type="OrthoDB" id="3210164at2"/>
<evidence type="ECO:0000259" key="1">
    <source>
        <dbReference type="Pfam" id="PF12697"/>
    </source>
</evidence>
<dbReference type="AlphaFoldDB" id="A0A238V606"/>
<dbReference type="GO" id="GO:0003824">
    <property type="term" value="F:catalytic activity"/>
    <property type="evidence" value="ECO:0007669"/>
    <property type="project" value="UniProtKB-ARBA"/>
</dbReference>
<dbReference type="PANTHER" id="PTHR43194:SF2">
    <property type="entry name" value="PEROXISOMAL MEMBRANE PROTEIN LPX1"/>
    <property type="match status" value="1"/>
</dbReference>
<dbReference type="InterPro" id="IPR050228">
    <property type="entry name" value="Carboxylesterase_BioH"/>
</dbReference>
<keyword evidence="3" id="KW-1185">Reference proteome</keyword>
<accession>A0A238V606</accession>
<reference evidence="3" key="1">
    <citation type="submission" date="2017-06" db="EMBL/GenBank/DDBJ databases">
        <authorList>
            <person name="Varghese N."/>
            <person name="Submissions S."/>
        </authorList>
    </citation>
    <scope>NUCLEOTIDE SEQUENCE [LARGE SCALE GENOMIC DNA]</scope>
    <source>
        <strain evidence="3">DSM 45207</strain>
    </source>
</reference>
<dbReference type="Pfam" id="PF12697">
    <property type="entry name" value="Abhydrolase_6"/>
    <property type="match status" value="1"/>
</dbReference>